<evidence type="ECO:0000259" key="1">
    <source>
        <dbReference type="PROSITE" id="PS51977"/>
    </source>
</evidence>
<protein>
    <submittedName>
        <fullName evidence="2">WGR domain protein</fullName>
    </submittedName>
</protein>
<evidence type="ECO:0000313" key="2">
    <source>
        <dbReference type="EMBL" id="AVQ12692.1"/>
    </source>
</evidence>
<dbReference type="InterPro" id="IPR049809">
    <property type="entry name" value="YehF/YfeS-like_WGR"/>
</dbReference>
<organism evidence="2 3">
    <name type="scientific">Leptospira santarosai</name>
    <dbReference type="NCBI Taxonomy" id="28183"/>
    <lineage>
        <taxon>Bacteria</taxon>
        <taxon>Pseudomonadati</taxon>
        <taxon>Spirochaetota</taxon>
        <taxon>Spirochaetia</taxon>
        <taxon>Leptospirales</taxon>
        <taxon>Leptospiraceae</taxon>
        <taxon>Leptospira</taxon>
    </lineage>
</organism>
<dbReference type="EMBL" id="CP027843">
    <property type="protein sequence ID" value="AVQ12692.1"/>
    <property type="molecule type" value="Genomic_DNA"/>
</dbReference>
<dbReference type="SUPFAM" id="SSF142921">
    <property type="entry name" value="WGR domain-like"/>
    <property type="match status" value="1"/>
</dbReference>
<dbReference type="Proteomes" id="UP000033961">
    <property type="component" value="Chromosome I"/>
</dbReference>
<dbReference type="Pfam" id="PF05406">
    <property type="entry name" value="WGR"/>
    <property type="match status" value="1"/>
</dbReference>
<dbReference type="InterPro" id="IPR008893">
    <property type="entry name" value="WGR_domain"/>
</dbReference>
<evidence type="ECO:0000313" key="3">
    <source>
        <dbReference type="Proteomes" id="UP000033961"/>
    </source>
</evidence>
<dbReference type="AlphaFoldDB" id="A0A2P1QUV2"/>
<dbReference type="SMART" id="SM00773">
    <property type="entry name" value="WGR"/>
    <property type="match status" value="1"/>
</dbReference>
<dbReference type="InterPro" id="IPR036930">
    <property type="entry name" value="WGR_dom_sf"/>
</dbReference>
<dbReference type="PANTHER" id="PTHR30634:SF13">
    <property type="entry name" value="PROTEIN YEHF"/>
    <property type="match status" value="1"/>
</dbReference>
<dbReference type="CDD" id="cd07996">
    <property type="entry name" value="WGR_MMR_like"/>
    <property type="match status" value="1"/>
</dbReference>
<sequence>MKHRLTFKDDKSDKFWNIEVSENSFIVTYGKTETARQTQTKTFDNEEKCLKEAKKLLSEKLKKGYVEANTQPITKSSNGRAKEEIVESKNGYPKEWETRIKAQDLHKALVRPFAYLADTKGDQSILNSILNQVEKVQIEPEGLVLLFKKGFKLIAGPPGDIKKYNKWPKTFQEKMAYHSTLALIDANRTGIFLQEIDLDPIDDLELDATELNEYPLQSIKIPMNDFSDCWLYHPKEKNSSNEPALVFYDHGEF</sequence>
<proteinExistence type="predicted"/>
<dbReference type="InterPro" id="IPR050458">
    <property type="entry name" value="LolB"/>
</dbReference>
<feature type="domain" description="WGR" evidence="1">
    <location>
        <begin position="1"/>
        <end position="80"/>
    </location>
</feature>
<reference evidence="2 3" key="1">
    <citation type="journal article" date="2015" name="Genome Announc.">
        <title>Draft Genome Sequences of Leptospira santarosai Strains U160, U164, and U233, Isolated from Asymptomatic Cattle.</title>
        <authorList>
            <person name="Kremer F.S."/>
            <person name="Eslabao M.R."/>
            <person name="Provisor M."/>
            <person name="Woloski R.D."/>
            <person name="Ramires O.V."/>
            <person name="Moreno L.Z."/>
            <person name="Moreno A.M."/>
            <person name="Hamond C."/>
            <person name="Lilenbaum W."/>
            <person name="Dellagostin O.A."/>
        </authorList>
    </citation>
    <scope>NUCLEOTIDE SEQUENCE [LARGE SCALE GENOMIC DNA]</scope>
    <source>
        <strain evidence="2 3">U160</strain>
    </source>
</reference>
<dbReference type="PROSITE" id="PS51977">
    <property type="entry name" value="WGR"/>
    <property type="match status" value="1"/>
</dbReference>
<accession>A0A2P1QUV2</accession>
<dbReference type="Gene3D" id="2.20.140.10">
    <property type="entry name" value="WGR domain"/>
    <property type="match status" value="1"/>
</dbReference>
<dbReference type="PANTHER" id="PTHR30634">
    <property type="entry name" value="OUTER MEMBRANE LOLAB LIPOPROTEIN INSERTION APPARATUS"/>
    <property type="match status" value="1"/>
</dbReference>
<name>A0A2P1QUV2_9LEPT</name>
<gene>
    <name evidence="2" type="ORF">XB16_2375</name>
</gene>